<proteinExistence type="predicted"/>
<protein>
    <submittedName>
        <fullName evidence="1">Tail fiber protein</fullName>
    </submittedName>
</protein>
<accession>K0IK54</accession>
<dbReference type="KEGG" id="vg:15486174"/>
<reference evidence="1 2" key="1">
    <citation type="journal article" date="2013" name="Genome Announc.">
        <title>Complete Genome Sequence of the Pseudomonas fluorescens Bacteriophage UFV-P2.</title>
        <authorList>
            <person name="Eller M.R."/>
            <person name="Salgado R.L."/>
            <person name="Vidigal P.M."/>
            <person name="Alves M.P."/>
            <person name="Dias R.S."/>
            <person name="de Oliveira L.L."/>
            <person name="da Silva C.C."/>
            <person name="de Carvalho A.F."/>
            <person name="De Paula S.O."/>
        </authorList>
    </citation>
    <scope>NUCLEOTIDE SEQUENCE [LARGE SCALE GENOMIC DNA]</scope>
</reference>
<dbReference type="OrthoDB" id="7791at10239"/>
<dbReference type="Proteomes" id="UP000007008">
    <property type="component" value="Segment"/>
</dbReference>
<keyword evidence="2" id="KW-1185">Reference proteome</keyword>
<name>K0IK54_9CAUD</name>
<dbReference type="SUPFAM" id="SSF88874">
    <property type="entry name" value="Receptor-binding domain of short tail fibre protein gp12"/>
    <property type="match status" value="1"/>
</dbReference>
<evidence type="ECO:0000313" key="1">
    <source>
        <dbReference type="EMBL" id="AFU62926.1"/>
    </source>
</evidence>
<organism evidence="1 2">
    <name type="scientific">Pseudomonas phage UFV-P2</name>
    <dbReference type="NCBI Taxonomy" id="1235661"/>
    <lineage>
        <taxon>Viruses</taxon>
        <taxon>Duplodnaviria</taxon>
        <taxon>Heunggongvirae</taxon>
        <taxon>Uroviricota</taxon>
        <taxon>Caudoviricetes</taxon>
        <taxon>Vicosavirus</taxon>
        <taxon>Vicosavirus UFVP2</taxon>
    </lineage>
</organism>
<dbReference type="RefSeq" id="YP_006907052.1">
    <property type="nucleotide sequence ID" value="NC_018850.2"/>
</dbReference>
<dbReference type="CDD" id="cd22641">
    <property type="entry name" value="C24-like"/>
    <property type="match status" value="1"/>
</dbReference>
<dbReference type="EMBL" id="JX863101">
    <property type="protein sequence ID" value="AFU62926.1"/>
    <property type="molecule type" value="Genomic_DNA"/>
</dbReference>
<evidence type="ECO:0000313" key="2">
    <source>
        <dbReference type="Proteomes" id="UP000007008"/>
    </source>
</evidence>
<dbReference type="GeneID" id="15486174"/>
<sequence length="211" mass="21878">MGLESAVFIDGLVPSNPTGSDLKSLGDDHLRLIKQVIKNTFPNIKNAVTLTAEGLNTLANTDLYVKPGMIIMWTGTLETIPSGWKLCNGAGSISNGQPVPNLVDRFPIGAGLSYTALATGGSATHVPTGNVTVAGHVLTEAEMPSHTHGMFPISLNISTGLGAGHFSVNNNPTGRTTPTGGNQPHAHGATFAGTAVNHLPPYCGVFFIIKN</sequence>